<dbReference type="GO" id="GO:0006508">
    <property type="term" value="P:proteolysis"/>
    <property type="evidence" value="ECO:0007669"/>
    <property type="project" value="UniProtKB-KW"/>
</dbReference>
<keyword evidence="6 9" id="KW-0482">Metalloprotease</keyword>
<dbReference type="CDD" id="cd00555">
    <property type="entry name" value="Maf"/>
    <property type="match status" value="1"/>
</dbReference>
<comment type="cofactor">
    <cofactor evidence="1 8">
        <name>a divalent metal cation</name>
        <dbReference type="ChEBI" id="CHEBI:60240"/>
    </cofactor>
</comment>
<dbReference type="GO" id="GO:0005737">
    <property type="term" value="C:cytoplasm"/>
    <property type="evidence" value="ECO:0007669"/>
    <property type="project" value="UniProtKB-SubCell"/>
</dbReference>
<evidence type="ECO:0000256" key="5">
    <source>
        <dbReference type="ARBA" id="ARBA00022833"/>
    </source>
</evidence>
<feature type="domain" description="Peptidase M48" evidence="10">
    <location>
        <begin position="242"/>
        <end position="425"/>
    </location>
</feature>
<organism evidence="11 12">
    <name type="scientific">Velamenicoccus archaeovorus</name>
    <dbReference type="NCBI Taxonomy" id="1930593"/>
    <lineage>
        <taxon>Bacteria</taxon>
        <taxon>Pseudomonadati</taxon>
        <taxon>Candidatus Omnitrophota</taxon>
        <taxon>Candidatus Velamenicoccus</taxon>
    </lineage>
</organism>
<evidence type="ECO:0000256" key="9">
    <source>
        <dbReference type="RuleBase" id="RU003983"/>
    </source>
</evidence>
<evidence type="ECO:0000256" key="6">
    <source>
        <dbReference type="ARBA" id="ARBA00023049"/>
    </source>
</evidence>
<dbReference type="Pfam" id="PF01435">
    <property type="entry name" value="Peptidase_M48"/>
    <property type="match status" value="1"/>
</dbReference>
<reference evidence="11 12" key="1">
    <citation type="submission" date="2017-01" db="EMBL/GenBank/DDBJ databases">
        <title>First insights into the biology of 'candidatus Vampirococcus archaeovorus'.</title>
        <authorList>
            <person name="Kizina J."/>
            <person name="Jordan S."/>
            <person name="Stueber K."/>
            <person name="Reinhardt R."/>
            <person name="Harder J."/>
        </authorList>
    </citation>
    <scope>NUCLEOTIDE SEQUENCE [LARGE SCALE GENOMIC DNA]</scope>
    <source>
        <strain evidence="11 12">LiM</strain>
    </source>
</reference>
<dbReference type="SUPFAM" id="SSF52972">
    <property type="entry name" value="ITPase-like"/>
    <property type="match status" value="1"/>
</dbReference>
<evidence type="ECO:0000256" key="3">
    <source>
        <dbReference type="ARBA" id="ARBA00022723"/>
    </source>
</evidence>
<evidence type="ECO:0000256" key="2">
    <source>
        <dbReference type="ARBA" id="ARBA00022670"/>
    </source>
</evidence>
<comment type="similarity">
    <text evidence="9">Belongs to the peptidase M48 family.</text>
</comment>
<dbReference type="NCBIfam" id="TIGR00172">
    <property type="entry name" value="maf"/>
    <property type="match status" value="1"/>
</dbReference>
<dbReference type="PANTHER" id="PTHR43213">
    <property type="entry name" value="BIFUNCTIONAL DTTP/UTP PYROPHOSPHATASE/METHYLTRANSFERASE PROTEIN-RELATED"/>
    <property type="match status" value="1"/>
</dbReference>
<keyword evidence="3" id="KW-0479">Metal-binding</keyword>
<dbReference type="Gene3D" id="3.90.950.10">
    <property type="match status" value="1"/>
</dbReference>
<dbReference type="GO" id="GO:0009117">
    <property type="term" value="P:nucleotide metabolic process"/>
    <property type="evidence" value="ECO:0007669"/>
    <property type="project" value="UniProtKB-KW"/>
</dbReference>
<keyword evidence="2 9" id="KW-0645">Protease</keyword>
<evidence type="ECO:0000256" key="8">
    <source>
        <dbReference type="HAMAP-Rule" id="MF_00528"/>
    </source>
</evidence>
<dbReference type="InterPro" id="IPR001915">
    <property type="entry name" value="Peptidase_M48"/>
</dbReference>
<dbReference type="PANTHER" id="PTHR43213:SF5">
    <property type="entry name" value="BIFUNCTIONAL DTTP_UTP PYROPHOSPHATASE_METHYLTRANSFERASE PROTEIN-RELATED"/>
    <property type="match status" value="1"/>
</dbReference>
<dbReference type="EMBL" id="CP019384">
    <property type="protein sequence ID" value="QAT17321.1"/>
    <property type="molecule type" value="Genomic_DNA"/>
</dbReference>
<keyword evidence="8" id="KW-0963">Cytoplasm</keyword>
<comment type="cofactor">
    <cofactor evidence="9">
        <name>Zn(2+)</name>
        <dbReference type="ChEBI" id="CHEBI:29105"/>
    </cofactor>
    <text evidence="9">Binds 1 zinc ion per subunit.</text>
</comment>
<keyword evidence="5 9" id="KW-0862">Zinc</keyword>
<gene>
    <name evidence="11" type="ORF">BU251_06045</name>
</gene>
<comment type="catalytic activity">
    <reaction evidence="8">
        <text>a ribonucleoside 5'-triphosphate + H2O = a ribonucleoside 5'-phosphate + diphosphate + H(+)</text>
        <dbReference type="Rhea" id="RHEA:23996"/>
        <dbReference type="ChEBI" id="CHEBI:15377"/>
        <dbReference type="ChEBI" id="CHEBI:15378"/>
        <dbReference type="ChEBI" id="CHEBI:33019"/>
        <dbReference type="ChEBI" id="CHEBI:58043"/>
        <dbReference type="ChEBI" id="CHEBI:61557"/>
        <dbReference type="EC" id="3.6.1.9"/>
    </reaction>
</comment>
<dbReference type="RefSeq" id="WP_164908891.1">
    <property type="nucleotide sequence ID" value="NZ_CP019384.1"/>
</dbReference>
<dbReference type="EC" id="3.6.1.9" evidence="8"/>
<protein>
    <recommendedName>
        <fullName evidence="8">Nucleoside triphosphate pyrophosphatase</fullName>
        <ecNumber evidence="8">3.6.1.9</ecNumber>
    </recommendedName>
    <alternativeName>
        <fullName evidence="8">Nucleotide pyrophosphatase</fullName>
        <shortName evidence="8">Nucleotide PPase</shortName>
    </alternativeName>
</protein>
<comment type="catalytic activity">
    <reaction evidence="8">
        <text>a 2'-deoxyribonucleoside 5'-triphosphate + H2O = a 2'-deoxyribonucleoside 5'-phosphate + diphosphate + H(+)</text>
        <dbReference type="Rhea" id="RHEA:44644"/>
        <dbReference type="ChEBI" id="CHEBI:15377"/>
        <dbReference type="ChEBI" id="CHEBI:15378"/>
        <dbReference type="ChEBI" id="CHEBI:33019"/>
        <dbReference type="ChEBI" id="CHEBI:61560"/>
        <dbReference type="ChEBI" id="CHEBI:65317"/>
        <dbReference type="EC" id="3.6.1.9"/>
    </reaction>
</comment>
<feature type="active site" description="Proton acceptor" evidence="8">
    <location>
        <position position="67"/>
    </location>
</feature>
<keyword evidence="7 8" id="KW-0546">Nucleotide metabolism</keyword>
<dbReference type="GO" id="GO:0004222">
    <property type="term" value="F:metalloendopeptidase activity"/>
    <property type="evidence" value="ECO:0007669"/>
    <property type="project" value="InterPro"/>
</dbReference>
<dbReference type="GO" id="GO:0046872">
    <property type="term" value="F:metal ion binding"/>
    <property type="evidence" value="ECO:0007669"/>
    <property type="project" value="UniProtKB-KW"/>
</dbReference>
<evidence type="ECO:0000259" key="10">
    <source>
        <dbReference type="Pfam" id="PF01435"/>
    </source>
</evidence>
<dbReference type="KEGG" id="vai:BU251_06045"/>
<evidence type="ECO:0000313" key="11">
    <source>
        <dbReference type="EMBL" id="QAT17321.1"/>
    </source>
</evidence>
<keyword evidence="12" id="KW-1185">Reference proteome</keyword>
<dbReference type="InterPro" id="IPR003697">
    <property type="entry name" value="Maf-like"/>
</dbReference>
<dbReference type="HAMAP" id="MF_00528">
    <property type="entry name" value="Maf"/>
    <property type="match status" value="1"/>
</dbReference>
<name>A0A410P5G3_VELA1</name>
<proteinExistence type="inferred from homology"/>
<comment type="function">
    <text evidence="8">Nucleoside triphosphate pyrophosphatase. May have a dual role in cell division arrest and in preventing the incorporation of modified nucleotides into cellular nucleic acids.</text>
</comment>
<dbReference type="GO" id="GO:0047429">
    <property type="term" value="F:nucleoside triphosphate diphosphatase activity"/>
    <property type="evidence" value="ECO:0007669"/>
    <property type="project" value="UniProtKB-EC"/>
</dbReference>
<dbReference type="AlphaFoldDB" id="A0A410P5G3"/>
<dbReference type="Pfam" id="PF02545">
    <property type="entry name" value="Maf"/>
    <property type="match status" value="1"/>
</dbReference>
<dbReference type="InterPro" id="IPR029001">
    <property type="entry name" value="ITPase-like_fam"/>
</dbReference>
<comment type="subcellular location">
    <subcellularLocation>
        <location evidence="8">Cytoplasm</location>
    </subcellularLocation>
</comment>
<dbReference type="CDD" id="cd07333">
    <property type="entry name" value="M48C_bepA_like"/>
    <property type="match status" value="1"/>
</dbReference>
<keyword evidence="4 8" id="KW-0378">Hydrolase</keyword>
<evidence type="ECO:0000256" key="1">
    <source>
        <dbReference type="ARBA" id="ARBA00001968"/>
    </source>
</evidence>
<evidence type="ECO:0000256" key="4">
    <source>
        <dbReference type="ARBA" id="ARBA00022801"/>
    </source>
</evidence>
<evidence type="ECO:0000313" key="12">
    <source>
        <dbReference type="Proteomes" id="UP000287243"/>
    </source>
</evidence>
<comment type="similarity">
    <text evidence="8">Belongs to the Maf family.</text>
</comment>
<dbReference type="Gene3D" id="3.30.2010.10">
    <property type="entry name" value="Metalloproteases ('zincins'), catalytic domain"/>
    <property type="match status" value="1"/>
</dbReference>
<sequence>MLILASKSKARKKLLEALGVKFRVMPARVKEHADAVRHPARTVAANALLKARDAARRVKKGIVVGCDTLVWQDGRAFGKPASLKEARAMLKRLSHRPHVLYTGIAVIDAASGREMTEVEETRIEMEPLSDREIAQYFRKVSPLDKAGGFDVQGLGGSFIRRIRGCYFNVVGLPIARLRVMLKKFGVSLLLVLCGFAVNGCSTEYNLATHKEDTMMYSTEREVAIGDSLAAQVEKNYTVVQDPQMNERLDRVGAKVAQASDRHDLTYRFRIIEDPKDKDLVNAVSLPGGYIYIFKNLMTVADTDDELAAVVAHEVAHIVARHSIKRLQAIWGYNILTILAGATKNAEAAQGVQMAYAFLLSGYSQEDELTADGMGAIYAKRAGYNPQGMIEFLDKLRKRQKKEPPQALSYFKTHPGYGRRIRATKEALGENIDFDDFIDTL</sequence>
<accession>A0A410P5G3</accession>
<comment type="caution">
    <text evidence="8">Lacks conserved residue(s) required for the propagation of feature annotation.</text>
</comment>
<evidence type="ECO:0000256" key="7">
    <source>
        <dbReference type="ARBA" id="ARBA00023080"/>
    </source>
</evidence>
<dbReference type="Proteomes" id="UP000287243">
    <property type="component" value="Chromosome"/>
</dbReference>